<keyword evidence="2" id="KW-0175">Coiled coil</keyword>
<dbReference type="InterPro" id="IPR018753">
    <property type="entry name" value="GapR-like"/>
</dbReference>
<dbReference type="NCBIfam" id="NF010247">
    <property type="entry name" value="PRK13694.1"/>
    <property type="match status" value="1"/>
</dbReference>
<organism evidence="4 5">
    <name type="scientific">Roseospira visakhapatnamensis</name>
    <dbReference type="NCBI Taxonomy" id="390880"/>
    <lineage>
        <taxon>Bacteria</taxon>
        <taxon>Pseudomonadati</taxon>
        <taxon>Pseudomonadota</taxon>
        <taxon>Alphaproteobacteria</taxon>
        <taxon>Rhodospirillales</taxon>
        <taxon>Rhodospirillaceae</taxon>
        <taxon>Roseospira</taxon>
    </lineage>
</organism>
<protein>
    <recommendedName>
        <fullName evidence="1">UPF0335 protein GGD89_000792</fullName>
    </recommendedName>
</protein>
<evidence type="ECO:0000256" key="1">
    <source>
        <dbReference type="HAMAP-Rule" id="MF_00797"/>
    </source>
</evidence>
<dbReference type="Pfam" id="PF10073">
    <property type="entry name" value="GapR_DNA-bd"/>
    <property type="match status" value="1"/>
</dbReference>
<feature type="domain" description="GapR-like DNA-binding" evidence="3">
    <location>
        <begin position="17"/>
        <end position="87"/>
    </location>
</feature>
<proteinExistence type="inferred from homology"/>
<sequence>MSDDATLEPTSEVGGIAAEHLRSFIERIERLEEEKANIANDIKDVYAEAKSSGFDTKIMRQIVRMRKMDRDDLAEQDELLELYRRAINI</sequence>
<dbReference type="HAMAP" id="MF_00797">
    <property type="entry name" value="UPF0335"/>
    <property type="match status" value="1"/>
</dbReference>
<evidence type="ECO:0000259" key="3">
    <source>
        <dbReference type="Pfam" id="PF10073"/>
    </source>
</evidence>
<evidence type="ECO:0000313" key="5">
    <source>
        <dbReference type="Proteomes" id="UP000554286"/>
    </source>
</evidence>
<accession>A0A7W6RB18</accession>
<comment type="similarity">
    <text evidence="1">Belongs to the UPF0335 family.</text>
</comment>
<gene>
    <name evidence="4" type="ORF">GGD89_000792</name>
</gene>
<dbReference type="RefSeq" id="WP_184042802.1">
    <property type="nucleotide sequence ID" value="NZ_JACIGK010000004.1"/>
</dbReference>
<evidence type="ECO:0000313" key="4">
    <source>
        <dbReference type="EMBL" id="MBB4265177.1"/>
    </source>
</evidence>
<feature type="coiled-coil region" evidence="2">
    <location>
        <begin position="21"/>
        <end position="48"/>
    </location>
</feature>
<dbReference type="InterPro" id="IPR046367">
    <property type="entry name" value="GapR-like_DNA-bd"/>
</dbReference>
<dbReference type="GO" id="GO:0003677">
    <property type="term" value="F:DNA binding"/>
    <property type="evidence" value="ECO:0007669"/>
    <property type="project" value="InterPro"/>
</dbReference>
<reference evidence="4 5" key="1">
    <citation type="submission" date="2020-08" db="EMBL/GenBank/DDBJ databases">
        <title>Genome sequencing of Purple Non-Sulfur Bacteria from various extreme environments.</title>
        <authorList>
            <person name="Mayer M."/>
        </authorList>
    </citation>
    <scope>NUCLEOTIDE SEQUENCE [LARGE SCALE GENOMIC DNA]</scope>
    <source>
        <strain evidence="4 5">JA131</strain>
    </source>
</reference>
<keyword evidence="5" id="KW-1185">Reference proteome</keyword>
<comment type="caution">
    <text evidence="4">The sequence shown here is derived from an EMBL/GenBank/DDBJ whole genome shotgun (WGS) entry which is preliminary data.</text>
</comment>
<name>A0A7W6RB18_9PROT</name>
<dbReference type="EMBL" id="JACIGK010000004">
    <property type="protein sequence ID" value="MBB4265177.1"/>
    <property type="molecule type" value="Genomic_DNA"/>
</dbReference>
<dbReference type="Proteomes" id="UP000554286">
    <property type="component" value="Unassembled WGS sequence"/>
</dbReference>
<dbReference type="AlphaFoldDB" id="A0A7W6RB18"/>
<evidence type="ECO:0000256" key="2">
    <source>
        <dbReference type="SAM" id="Coils"/>
    </source>
</evidence>